<dbReference type="Pfam" id="PF23247">
    <property type="entry name" value="LRR_RPS2"/>
    <property type="match status" value="2"/>
</dbReference>
<dbReference type="AlphaFoldDB" id="A0A9Q0GCI3"/>
<reference evidence="4" key="1">
    <citation type="submission" date="2022-02" db="EMBL/GenBank/DDBJ databases">
        <authorList>
            <person name="Henning P.M."/>
            <person name="McCubbin A.G."/>
            <person name="Shore J.S."/>
        </authorList>
    </citation>
    <scope>NUCLEOTIDE SEQUENCE</scope>
    <source>
        <strain evidence="4">F60SS</strain>
        <tissue evidence="4">Leaves</tissue>
    </source>
</reference>
<keyword evidence="5" id="KW-1185">Reference proteome</keyword>
<dbReference type="InterPro" id="IPR050905">
    <property type="entry name" value="Plant_NBS-LRR"/>
</dbReference>
<dbReference type="InterPro" id="IPR057135">
    <property type="entry name" value="At4g27190-like_LRR"/>
</dbReference>
<evidence type="ECO:0000259" key="3">
    <source>
        <dbReference type="Pfam" id="PF23247"/>
    </source>
</evidence>
<gene>
    <name evidence="4" type="ORF">Tsubulata_013530</name>
</gene>
<protein>
    <recommendedName>
        <fullName evidence="3">Disease resistance protein At4g27190-like leucine-rich repeats domain-containing protein</fullName>
    </recommendedName>
</protein>
<name>A0A9Q0GCI3_9ROSI</name>
<dbReference type="SUPFAM" id="SSF52058">
    <property type="entry name" value="L domain-like"/>
    <property type="match status" value="1"/>
</dbReference>
<dbReference type="EMBL" id="JAKUCV010001409">
    <property type="protein sequence ID" value="KAJ4846530.1"/>
    <property type="molecule type" value="Genomic_DNA"/>
</dbReference>
<dbReference type="OrthoDB" id="1750503at2759"/>
<evidence type="ECO:0000256" key="1">
    <source>
        <dbReference type="ARBA" id="ARBA00022821"/>
    </source>
</evidence>
<evidence type="ECO:0000313" key="5">
    <source>
        <dbReference type="Proteomes" id="UP001141552"/>
    </source>
</evidence>
<keyword evidence="1" id="KW-0611">Plant defense</keyword>
<evidence type="ECO:0000313" key="4">
    <source>
        <dbReference type="EMBL" id="KAJ4846530.1"/>
    </source>
</evidence>
<sequence>MSSGQENKRKKRDGCWQYVIETAPGISICKFCGHKFGKGTSVSRIKLHLSGAKSLGVKICQKVPENIRRAGIGSVKKRCEATSIPTNGRVVEMMITNSRGEANNEAPVDQGEIFLHEEDGNIVGSRDVLFTNCNIGERGVQLRLPRDTKRLKISECHDLQSLCDASPSLNGAIGLKSVNIEQCDGIQCLLQLSCLSSYPEALKSLESLSLWHLKSLKVLFSRGGDVAPAPWPPTYSCFPHLKTIWVVDCPRLKVLFPLGLAVNLPNLEEIKVLGCKELEELVESREGGEEQQQGTRNLQNNYFSHLKTIEVEGCSRLKVLFPLGLPVNLSNLEKIKVSGCNALEELVESSEGGEEEEEEGTRTLLLQFSLPKLETLQLLYLPELKRICGGSSSITCNSIEYIRVVDCPKLKRMPISLPLLDNGRPSPPPSLFQFNISPKEWWDSVEWDHPQAEEVLRPLCFLRDEGCYLTEWSSSRGDEDDITSEEEKSGLDPSSSEVMATNLPSNSAADVTTHEYYAIRASQLENEYRLALEGTNEDPNILGMNMNMMPFGGY</sequence>
<feature type="domain" description="Disease resistance protein At4g27190-like leucine-rich repeats" evidence="3">
    <location>
        <begin position="149"/>
        <end position="276"/>
    </location>
</feature>
<evidence type="ECO:0000256" key="2">
    <source>
        <dbReference type="SAM" id="MobiDB-lite"/>
    </source>
</evidence>
<feature type="compositionally biased region" description="Polar residues" evidence="2">
    <location>
        <begin position="492"/>
        <end position="505"/>
    </location>
</feature>
<organism evidence="4 5">
    <name type="scientific">Turnera subulata</name>
    <dbReference type="NCBI Taxonomy" id="218843"/>
    <lineage>
        <taxon>Eukaryota</taxon>
        <taxon>Viridiplantae</taxon>
        <taxon>Streptophyta</taxon>
        <taxon>Embryophyta</taxon>
        <taxon>Tracheophyta</taxon>
        <taxon>Spermatophyta</taxon>
        <taxon>Magnoliopsida</taxon>
        <taxon>eudicotyledons</taxon>
        <taxon>Gunneridae</taxon>
        <taxon>Pentapetalae</taxon>
        <taxon>rosids</taxon>
        <taxon>fabids</taxon>
        <taxon>Malpighiales</taxon>
        <taxon>Passifloraceae</taxon>
        <taxon>Turnera</taxon>
    </lineage>
</organism>
<feature type="region of interest" description="Disordered" evidence="2">
    <location>
        <begin position="474"/>
        <end position="505"/>
    </location>
</feature>
<dbReference type="Proteomes" id="UP001141552">
    <property type="component" value="Unassembled WGS sequence"/>
</dbReference>
<dbReference type="PANTHER" id="PTHR33463:SF204">
    <property type="entry name" value="NB-ARC DOMAIN-CONTAINING PROTEIN"/>
    <property type="match status" value="1"/>
</dbReference>
<dbReference type="PANTHER" id="PTHR33463">
    <property type="entry name" value="NB-ARC DOMAIN-CONTAINING PROTEIN-RELATED"/>
    <property type="match status" value="1"/>
</dbReference>
<proteinExistence type="predicted"/>
<accession>A0A9Q0GCI3</accession>
<reference evidence="4" key="2">
    <citation type="journal article" date="2023" name="Plants (Basel)">
        <title>Annotation of the Turnera subulata (Passifloraceae) Draft Genome Reveals the S-Locus Evolved after the Divergence of Turneroideae from Passifloroideae in a Stepwise Manner.</title>
        <authorList>
            <person name="Henning P.M."/>
            <person name="Roalson E.H."/>
            <person name="Mir W."/>
            <person name="McCubbin A.G."/>
            <person name="Shore J.S."/>
        </authorList>
    </citation>
    <scope>NUCLEOTIDE SEQUENCE</scope>
    <source>
        <strain evidence="4">F60SS</strain>
    </source>
</reference>
<comment type="caution">
    <text evidence="4">The sequence shown here is derived from an EMBL/GenBank/DDBJ whole genome shotgun (WGS) entry which is preliminary data.</text>
</comment>
<dbReference type="Gene3D" id="3.80.10.10">
    <property type="entry name" value="Ribonuclease Inhibitor"/>
    <property type="match status" value="2"/>
</dbReference>
<dbReference type="InterPro" id="IPR032675">
    <property type="entry name" value="LRR_dom_sf"/>
</dbReference>
<feature type="domain" description="Disease resistance protein At4g27190-like leucine-rich repeats" evidence="3">
    <location>
        <begin position="289"/>
        <end position="413"/>
    </location>
</feature>